<dbReference type="PANTHER" id="PTHR43899:SF13">
    <property type="entry name" value="RH59310P"/>
    <property type="match status" value="1"/>
</dbReference>
<evidence type="ECO:0000313" key="8">
    <source>
        <dbReference type="RefSeq" id="XP_013772085.1"/>
    </source>
</evidence>
<keyword evidence="5" id="KW-0175">Coiled coil</keyword>
<dbReference type="PANTHER" id="PTHR43899">
    <property type="entry name" value="RH59310P"/>
    <property type="match status" value="1"/>
</dbReference>
<dbReference type="InterPro" id="IPR020904">
    <property type="entry name" value="Sc_DH/Rdtase_CS"/>
</dbReference>
<dbReference type="PRINTS" id="PR00081">
    <property type="entry name" value="GDHRDH"/>
</dbReference>
<dbReference type="Gene3D" id="3.40.50.720">
    <property type="entry name" value="NAD(P)-binding Rossmann-like Domain"/>
    <property type="match status" value="1"/>
</dbReference>
<dbReference type="Proteomes" id="UP000694941">
    <property type="component" value="Unplaced"/>
</dbReference>
<dbReference type="PROSITE" id="PS00061">
    <property type="entry name" value="ADH_SHORT"/>
    <property type="match status" value="1"/>
</dbReference>
<evidence type="ECO:0000256" key="3">
    <source>
        <dbReference type="ARBA" id="ARBA00023002"/>
    </source>
</evidence>
<dbReference type="InterPro" id="IPR036291">
    <property type="entry name" value="NAD(P)-bd_dom_sf"/>
</dbReference>
<comment type="subcellular location">
    <subcellularLocation>
        <location evidence="1">Endoplasmic reticulum</location>
    </subcellularLocation>
</comment>
<organism evidence="7 8">
    <name type="scientific">Limulus polyphemus</name>
    <name type="common">Atlantic horseshoe crab</name>
    <dbReference type="NCBI Taxonomy" id="6850"/>
    <lineage>
        <taxon>Eukaryota</taxon>
        <taxon>Metazoa</taxon>
        <taxon>Ecdysozoa</taxon>
        <taxon>Arthropoda</taxon>
        <taxon>Chelicerata</taxon>
        <taxon>Merostomata</taxon>
        <taxon>Xiphosura</taxon>
        <taxon>Limulidae</taxon>
        <taxon>Limulus</taxon>
    </lineage>
</organism>
<dbReference type="Pfam" id="PF00106">
    <property type="entry name" value="adh_short"/>
    <property type="match status" value="1"/>
</dbReference>
<dbReference type="GeneID" id="106457236"/>
<dbReference type="RefSeq" id="XP_013772085.1">
    <property type="nucleotide sequence ID" value="XM_013916631.1"/>
</dbReference>
<dbReference type="InterPro" id="IPR051019">
    <property type="entry name" value="VLCFA-Steroid_DH"/>
</dbReference>
<evidence type="ECO:0000256" key="1">
    <source>
        <dbReference type="ARBA" id="ARBA00004240"/>
    </source>
</evidence>
<evidence type="ECO:0000313" key="7">
    <source>
        <dbReference type="Proteomes" id="UP000694941"/>
    </source>
</evidence>
<dbReference type="CDD" id="cd05356">
    <property type="entry name" value="17beta-HSD1_like_SDR_c"/>
    <property type="match status" value="1"/>
</dbReference>
<dbReference type="SUPFAM" id="SSF51735">
    <property type="entry name" value="NAD(P)-binding Rossmann-fold domains"/>
    <property type="match status" value="1"/>
</dbReference>
<evidence type="ECO:0000256" key="2">
    <source>
        <dbReference type="ARBA" id="ARBA00006484"/>
    </source>
</evidence>
<keyword evidence="7" id="KW-1185">Reference proteome</keyword>
<evidence type="ECO:0000256" key="6">
    <source>
        <dbReference type="SAM" id="Phobius"/>
    </source>
</evidence>
<dbReference type="PRINTS" id="PR00080">
    <property type="entry name" value="SDRFAMILY"/>
</dbReference>
<evidence type="ECO:0000256" key="5">
    <source>
        <dbReference type="SAM" id="Coils"/>
    </source>
</evidence>
<keyword evidence="6" id="KW-1133">Transmembrane helix</keyword>
<accession>A0ABM1B072</accession>
<evidence type="ECO:0000256" key="4">
    <source>
        <dbReference type="RuleBase" id="RU000363"/>
    </source>
</evidence>
<dbReference type="InterPro" id="IPR002347">
    <property type="entry name" value="SDR_fam"/>
</dbReference>
<reference evidence="8" key="1">
    <citation type="submission" date="2025-08" db="UniProtKB">
        <authorList>
            <consortium name="RefSeq"/>
        </authorList>
    </citation>
    <scope>IDENTIFICATION</scope>
    <source>
        <tissue evidence="8">Muscle</tissue>
    </source>
</reference>
<proteinExistence type="inferred from homology"/>
<sequence length="358" mass="41098">MCEGKQTWNNGYEFSSVSILALVGLTYSVYISLKILLWICKAIYICFLGPKLGMSVNWSKVGRWAVITGATEGIGRSYAEELAARGLNIALISRSVEKLESAATDLEKRHKIKTKTISVDFTNGSEIYDEIQMALQGLEIGVLVNNVGMSFIYPEYFHLIPNAMETMEKIIRVNVIACTRMMRMILPQMEERQCGVVINVSSLLGIYPIPLLSSYSASKSYVDYLSRAIQLEYKKKGIIIQCVMPAFVATQMSKIRRASFNVPTPDEYVKWAIRTVGLETRTYGYPPHRLQGIWYEFLDYYMPSWFNMMVAWRHTSFLRNRFYRKNGLVDPMIAHYNEPPVHYYIFDTLNTNGLEYTQ</sequence>
<feature type="coiled-coil region" evidence="5">
    <location>
        <begin position="89"/>
        <end position="116"/>
    </location>
</feature>
<comment type="similarity">
    <text evidence="2 4">Belongs to the short-chain dehydrogenases/reductases (SDR) family.</text>
</comment>
<name>A0ABM1B072_LIMPO</name>
<protein>
    <submittedName>
        <fullName evidence="8">Very-long-chain 3-oxoacyl-CoA reductase-like</fullName>
    </submittedName>
</protein>
<gene>
    <name evidence="8" type="primary">LOC106457236</name>
</gene>
<keyword evidence="6" id="KW-0472">Membrane</keyword>
<keyword evidence="6" id="KW-0812">Transmembrane</keyword>
<feature type="transmembrane region" description="Helical" evidence="6">
    <location>
        <begin position="12"/>
        <end position="29"/>
    </location>
</feature>
<dbReference type="PIRSF" id="PIRSF000126">
    <property type="entry name" value="11-beta-HSD1"/>
    <property type="match status" value="1"/>
</dbReference>
<keyword evidence="3" id="KW-0560">Oxidoreductase</keyword>